<dbReference type="PANTHER" id="PTHR38011">
    <property type="entry name" value="DIHYDROFOLATE REDUCTASE FAMILY PROTEIN (AFU_ORTHOLOGUE AFUA_8G06820)"/>
    <property type="match status" value="1"/>
</dbReference>
<dbReference type="GO" id="GO:0008270">
    <property type="term" value="F:zinc ion binding"/>
    <property type="evidence" value="ECO:0007669"/>
    <property type="project" value="InterPro"/>
</dbReference>
<dbReference type="AlphaFoldDB" id="A0A9X2AF64"/>
<organism evidence="20 21">
    <name type="scientific">Sulfoacidibacillus ferrooxidans</name>
    <dbReference type="NCBI Taxonomy" id="2005001"/>
    <lineage>
        <taxon>Bacteria</taxon>
        <taxon>Bacillati</taxon>
        <taxon>Bacillota</taxon>
        <taxon>Bacilli</taxon>
        <taxon>Bacillales</taxon>
        <taxon>Alicyclobacillaceae</taxon>
        <taxon>Sulfoacidibacillus</taxon>
    </lineage>
</organism>
<feature type="binding site" evidence="17">
    <location>
        <begin position="297"/>
        <end position="303"/>
    </location>
    <ligand>
        <name>NADP(+)</name>
        <dbReference type="ChEBI" id="CHEBI:58349"/>
    </ligand>
</feature>
<feature type="binding site" evidence="17">
    <location>
        <position position="209"/>
    </location>
    <ligand>
        <name>substrate</name>
    </ligand>
</feature>
<evidence type="ECO:0000256" key="2">
    <source>
        <dbReference type="ARBA" id="ARBA00004882"/>
    </source>
</evidence>
<dbReference type="GO" id="GO:0008835">
    <property type="term" value="F:diaminohydroxyphosphoribosylaminopyrimidine deaminase activity"/>
    <property type="evidence" value="ECO:0007669"/>
    <property type="project" value="UniProtKB-EC"/>
</dbReference>
<comment type="similarity">
    <text evidence="4 15">In the N-terminal section; belongs to the cytidine and deoxycytidylate deaminase family.</text>
</comment>
<dbReference type="NCBIfam" id="TIGR00326">
    <property type="entry name" value="eubact_ribD"/>
    <property type="match status" value="1"/>
</dbReference>
<keyword evidence="12" id="KW-0511">Multifunctional enzyme</keyword>
<evidence type="ECO:0000256" key="3">
    <source>
        <dbReference type="ARBA" id="ARBA00004910"/>
    </source>
</evidence>
<evidence type="ECO:0000256" key="6">
    <source>
        <dbReference type="ARBA" id="ARBA00022619"/>
    </source>
</evidence>
<keyword evidence="7 15" id="KW-0479">Metal-binding</keyword>
<evidence type="ECO:0000256" key="14">
    <source>
        <dbReference type="ARBA" id="ARBA00049886"/>
    </source>
</evidence>
<dbReference type="EC" id="1.1.1.193" evidence="15"/>
<evidence type="ECO:0000256" key="5">
    <source>
        <dbReference type="ARBA" id="ARBA00007417"/>
    </source>
</evidence>
<dbReference type="PIRSF" id="PIRSF006769">
    <property type="entry name" value="RibD"/>
    <property type="match status" value="1"/>
</dbReference>
<sequence length="371" mass="40408">MPIGDEEYMRMAIQLATFATGRTSPNPLVGAVLVKGNRIVGFGAHLQSGKKHAEIHALDMAADDAFESTLYVTLEPCAHYGKTPPCAHALVKAGIQRAVIAMRDPFSLVAGKGIAILRDAGITVEVGLLESEARSLNKIYLHYIEHQRPFVTLKLAASMDGWIATTDGTPLALTGTEAQRETHQLRNQVDAIMVGVNTIIQDNPQLTTRQIANGRNPIRYIFDHMLRTPVGARVVTDQAVSTVILCSPTADPTKAEELRACGVEVVHLHSLEEDEMIREALALMGERGLRHVLLEGGSTLAQAFLDAQAVDEVWMFHAPVFLGSGWPTLKQSHQSSGQSFPIRLKDIVRKTIGADELTIGKPVYTDETLLD</sequence>
<dbReference type="InterPro" id="IPR002734">
    <property type="entry name" value="RibDG_C"/>
</dbReference>
<keyword evidence="8 15" id="KW-0378">Hydrolase</keyword>
<dbReference type="PROSITE" id="PS00903">
    <property type="entry name" value="CYT_DCMP_DEAMINASES_1"/>
    <property type="match status" value="1"/>
</dbReference>
<dbReference type="InterPro" id="IPR024072">
    <property type="entry name" value="DHFR-like_dom_sf"/>
</dbReference>
<dbReference type="NCBIfam" id="TIGR00227">
    <property type="entry name" value="ribD_Cterm"/>
    <property type="match status" value="1"/>
</dbReference>
<reference evidence="20" key="1">
    <citation type="submission" date="2022-03" db="EMBL/GenBank/DDBJ databases">
        <title>Draft Genome Sequence of Firmicute Strain S0AB, a Heterotrophic Iron/Sulfur-Oxidizing Extreme Acidophile.</title>
        <authorList>
            <person name="Vergara E."/>
            <person name="Pakostova E."/>
            <person name="Johnson D.B."/>
            <person name="Holmes D.S."/>
        </authorList>
    </citation>
    <scope>NUCLEOTIDE SEQUENCE</scope>
    <source>
        <strain evidence="20">S0AB</strain>
    </source>
</reference>
<comment type="cofactor">
    <cofactor evidence="15 18">
        <name>Zn(2+)</name>
        <dbReference type="ChEBI" id="CHEBI:29105"/>
    </cofactor>
    <text evidence="15 18">Binds 1 zinc ion.</text>
</comment>
<feature type="binding site" evidence="18">
    <location>
        <position position="86"/>
    </location>
    <ligand>
        <name>Zn(2+)</name>
        <dbReference type="ChEBI" id="CHEBI:29105"/>
        <note>catalytic</note>
    </ligand>
</feature>
<feature type="binding site" evidence="17">
    <location>
        <position position="202"/>
    </location>
    <ligand>
        <name>NADP(+)</name>
        <dbReference type="ChEBI" id="CHEBI:58349"/>
    </ligand>
</feature>
<gene>
    <name evidence="20" type="primary">ribD</name>
    <name evidence="20" type="ORF">MM817_02387</name>
</gene>
<evidence type="ECO:0000256" key="15">
    <source>
        <dbReference type="PIRNR" id="PIRNR006769"/>
    </source>
</evidence>
<dbReference type="EMBL" id="JALBUF010000008">
    <property type="protein sequence ID" value="MCI0184092.1"/>
    <property type="molecule type" value="Genomic_DNA"/>
</dbReference>
<name>A0A9X2AF64_9BACL</name>
<feature type="binding site" evidence="18">
    <location>
        <position position="77"/>
    </location>
    <ligand>
        <name>Zn(2+)</name>
        <dbReference type="ChEBI" id="CHEBI:29105"/>
        <note>catalytic</note>
    </ligand>
</feature>
<evidence type="ECO:0000256" key="1">
    <source>
        <dbReference type="ARBA" id="ARBA00002151"/>
    </source>
</evidence>
<feature type="binding site" evidence="17">
    <location>
        <position position="198"/>
    </location>
    <ligand>
        <name>NADP(+)</name>
        <dbReference type="ChEBI" id="CHEBI:58349"/>
    </ligand>
</feature>
<comment type="function">
    <text evidence="1 15">Converts 2,5-diamino-6-(ribosylamino)-4(3h)-pyrimidinone 5'-phosphate into 5-amino-6-(ribosylamino)-2,4(1h,3h)-pyrimidinedione 5'-phosphate.</text>
</comment>
<feature type="binding site" evidence="17">
    <location>
        <position position="206"/>
    </location>
    <ligand>
        <name>substrate</name>
    </ligand>
</feature>
<dbReference type="Pfam" id="PF01872">
    <property type="entry name" value="RibD_C"/>
    <property type="match status" value="1"/>
</dbReference>
<dbReference type="PANTHER" id="PTHR38011:SF7">
    <property type="entry name" value="2,5-DIAMINO-6-RIBOSYLAMINO-4(3H)-PYRIMIDINONE 5'-PHOSPHATE REDUCTASE"/>
    <property type="match status" value="1"/>
</dbReference>
<feature type="binding site" evidence="17">
    <location>
        <position position="156"/>
    </location>
    <ligand>
        <name>NADP(+)</name>
        <dbReference type="ChEBI" id="CHEBI:58349"/>
    </ligand>
</feature>
<comment type="pathway">
    <text evidence="3 15">Cofactor biosynthesis; riboflavin biosynthesis; 5-amino-6-(D-ribitylamino)uracil from GTP: step 3/4.</text>
</comment>
<dbReference type="InterPro" id="IPR016193">
    <property type="entry name" value="Cytidine_deaminase-like"/>
</dbReference>
<evidence type="ECO:0000259" key="19">
    <source>
        <dbReference type="PROSITE" id="PS51747"/>
    </source>
</evidence>
<evidence type="ECO:0000256" key="12">
    <source>
        <dbReference type="ARBA" id="ARBA00023268"/>
    </source>
</evidence>
<evidence type="ECO:0000256" key="4">
    <source>
        <dbReference type="ARBA" id="ARBA00005259"/>
    </source>
</evidence>
<evidence type="ECO:0000256" key="17">
    <source>
        <dbReference type="PIRSR" id="PIRSR006769-2"/>
    </source>
</evidence>
<dbReference type="InterPro" id="IPR011549">
    <property type="entry name" value="RibD_C"/>
</dbReference>
<proteinExistence type="inferred from homology"/>
<dbReference type="SUPFAM" id="SSF53927">
    <property type="entry name" value="Cytidine deaminase-like"/>
    <property type="match status" value="1"/>
</dbReference>
<dbReference type="Gene3D" id="3.40.140.10">
    <property type="entry name" value="Cytidine Deaminase, domain 2"/>
    <property type="match status" value="1"/>
</dbReference>
<dbReference type="Gene3D" id="3.40.430.10">
    <property type="entry name" value="Dihydrofolate Reductase, subunit A"/>
    <property type="match status" value="1"/>
</dbReference>
<comment type="catalytic activity">
    <reaction evidence="13 15">
        <text>5-amino-6-(5-phospho-D-ribitylamino)uracil + NADP(+) = 5-amino-6-(5-phospho-D-ribosylamino)uracil + NADPH + H(+)</text>
        <dbReference type="Rhea" id="RHEA:17845"/>
        <dbReference type="ChEBI" id="CHEBI:15378"/>
        <dbReference type="ChEBI" id="CHEBI:57783"/>
        <dbReference type="ChEBI" id="CHEBI:58349"/>
        <dbReference type="ChEBI" id="CHEBI:58421"/>
        <dbReference type="ChEBI" id="CHEBI:58453"/>
        <dbReference type="EC" id="1.1.1.193"/>
    </reaction>
</comment>
<dbReference type="EC" id="3.5.4.26" evidence="15"/>
<dbReference type="GO" id="GO:0050661">
    <property type="term" value="F:NADP binding"/>
    <property type="evidence" value="ECO:0007669"/>
    <property type="project" value="InterPro"/>
</dbReference>
<dbReference type="FunFam" id="3.40.140.10:FF:000025">
    <property type="entry name" value="Riboflavin biosynthesis protein RibD"/>
    <property type="match status" value="1"/>
</dbReference>
<dbReference type="CDD" id="cd01284">
    <property type="entry name" value="Riboflavin_deaminase-reductase"/>
    <property type="match status" value="1"/>
</dbReference>
<evidence type="ECO:0000256" key="7">
    <source>
        <dbReference type="ARBA" id="ARBA00022723"/>
    </source>
</evidence>
<feature type="domain" description="CMP/dCMP-type deaminase" evidence="19">
    <location>
        <begin position="3"/>
        <end position="125"/>
    </location>
</feature>
<dbReference type="RefSeq" id="WP_241715337.1">
    <property type="nucleotide sequence ID" value="NZ_JALBUF010000008.1"/>
</dbReference>
<evidence type="ECO:0000313" key="20">
    <source>
        <dbReference type="EMBL" id="MCI0184092.1"/>
    </source>
</evidence>
<evidence type="ECO:0000256" key="8">
    <source>
        <dbReference type="ARBA" id="ARBA00022801"/>
    </source>
</evidence>
<keyword evidence="6 15" id="KW-0686">Riboflavin biosynthesis</keyword>
<dbReference type="Pfam" id="PF00383">
    <property type="entry name" value="dCMP_cyt_deam_1"/>
    <property type="match status" value="1"/>
</dbReference>
<feature type="active site" description="Proton donor" evidence="16">
    <location>
        <position position="54"/>
    </location>
</feature>
<evidence type="ECO:0000256" key="11">
    <source>
        <dbReference type="ARBA" id="ARBA00023002"/>
    </source>
</evidence>
<evidence type="ECO:0000256" key="10">
    <source>
        <dbReference type="ARBA" id="ARBA00022857"/>
    </source>
</evidence>
<dbReference type="PROSITE" id="PS51747">
    <property type="entry name" value="CYT_DCMP_DEAMINASES_2"/>
    <property type="match status" value="1"/>
</dbReference>
<dbReference type="SUPFAM" id="SSF53597">
    <property type="entry name" value="Dihydrofolate reductase-like"/>
    <property type="match status" value="1"/>
</dbReference>
<dbReference type="InterPro" id="IPR050765">
    <property type="entry name" value="Riboflavin_Biosynth_HTPR"/>
</dbReference>
<keyword evidence="21" id="KW-1185">Reference proteome</keyword>
<feature type="binding site" evidence="17">
    <location>
        <position position="186"/>
    </location>
    <ligand>
        <name>substrate</name>
    </ligand>
</feature>
<keyword evidence="9 15" id="KW-0862">Zinc</keyword>
<dbReference type="InterPro" id="IPR002125">
    <property type="entry name" value="CMP_dCMP_dom"/>
</dbReference>
<dbReference type="InterPro" id="IPR016192">
    <property type="entry name" value="APOBEC/CMP_deaminase_Zn-bd"/>
</dbReference>
<protein>
    <recommendedName>
        <fullName evidence="15">Riboflavin biosynthesis protein RibD</fullName>
    </recommendedName>
    <domain>
        <recommendedName>
            <fullName evidence="15">Diaminohydroxyphosphoribosylaminopyrimidine deaminase</fullName>
            <shortName evidence="15">DRAP deaminase</shortName>
            <ecNumber evidence="15">3.5.4.26</ecNumber>
        </recommendedName>
        <alternativeName>
            <fullName evidence="15">Riboflavin-specific deaminase</fullName>
        </alternativeName>
    </domain>
    <domain>
        <recommendedName>
            <fullName evidence="15">5-amino-6-(5-phosphoribosylamino)uracil reductase</fullName>
            <ecNumber evidence="15">1.1.1.193</ecNumber>
        </recommendedName>
        <alternativeName>
            <fullName evidence="15">HTP reductase</fullName>
        </alternativeName>
    </domain>
</protein>
<keyword evidence="11 15" id="KW-0560">Oxidoreductase</keyword>
<feature type="binding site" evidence="17">
    <location>
        <position position="295"/>
    </location>
    <ligand>
        <name>substrate</name>
    </ligand>
</feature>
<comment type="pathway">
    <text evidence="2 15">Cofactor biosynthesis; riboflavin biosynthesis; 5-amino-6-(D-ribitylamino)uracil from GTP: step 2/4.</text>
</comment>
<comment type="similarity">
    <text evidence="5 15">In the C-terminal section; belongs to the HTP reductase family.</text>
</comment>
<dbReference type="Proteomes" id="UP001139263">
    <property type="component" value="Unassembled WGS sequence"/>
</dbReference>
<feature type="binding site" evidence="18">
    <location>
        <position position="52"/>
    </location>
    <ligand>
        <name>Zn(2+)</name>
        <dbReference type="ChEBI" id="CHEBI:29105"/>
        <note>catalytic</note>
    </ligand>
</feature>
<dbReference type="GO" id="GO:0009231">
    <property type="term" value="P:riboflavin biosynthetic process"/>
    <property type="evidence" value="ECO:0007669"/>
    <property type="project" value="UniProtKB-KW"/>
</dbReference>
<keyword evidence="10 15" id="KW-0521">NADP</keyword>
<accession>A0A9X2AF64</accession>
<evidence type="ECO:0000313" key="21">
    <source>
        <dbReference type="Proteomes" id="UP001139263"/>
    </source>
</evidence>
<evidence type="ECO:0000256" key="13">
    <source>
        <dbReference type="ARBA" id="ARBA00049861"/>
    </source>
</evidence>
<comment type="caution">
    <text evidence="20">The sequence shown here is derived from an EMBL/GenBank/DDBJ whole genome shotgun (WGS) entry which is preliminary data.</text>
</comment>
<evidence type="ECO:0000256" key="9">
    <source>
        <dbReference type="ARBA" id="ARBA00022833"/>
    </source>
</evidence>
<comment type="catalytic activity">
    <reaction evidence="14 15">
        <text>2,5-diamino-6-hydroxy-4-(5-phosphoribosylamino)-pyrimidine + H2O + H(+) = 5-amino-6-(5-phospho-D-ribosylamino)uracil + NH4(+)</text>
        <dbReference type="Rhea" id="RHEA:21868"/>
        <dbReference type="ChEBI" id="CHEBI:15377"/>
        <dbReference type="ChEBI" id="CHEBI:15378"/>
        <dbReference type="ChEBI" id="CHEBI:28938"/>
        <dbReference type="ChEBI" id="CHEBI:58453"/>
        <dbReference type="ChEBI" id="CHEBI:58614"/>
        <dbReference type="EC" id="3.5.4.26"/>
    </reaction>
</comment>
<dbReference type="InterPro" id="IPR004794">
    <property type="entry name" value="Eubact_RibD"/>
</dbReference>
<dbReference type="GO" id="GO:0008703">
    <property type="term" value="F:5-amino-6-(5-phosphoribosylamino)uracil reductase activity"/>
    <property type="evidence" value="ECO:0007669"/>
    <property type="project" value="UniProtKB-EC"/>
</dbReference>
<evidence type="ECO:0000256" key="16">
    <source>
        <dbReference type="PIRSR" id="PIRSR006769-1"/>
    </source>
</evidence>
<evidence type="ECO:0000256" key="18">
    <source>
        <dbReference type="PIRSR" id="PIRSR006769-3"/>
    </source>
</evidence>